<name>B0DHR8_LACBS</name>
<protein>
    <submittedName>
        <fullName evidence="1">Predicted protein</fullName>
    </submittedName>
</protein>
<dbReference type="HOGENOM" id="CLU_1337701_0_0_1"/>
<evidence type="ECO:0000313" key="2">
    <source>
        <dbReference type="Proteomes" id="UP000001194"/>
    </source>
</evidence>
<dbReference type="RefSeq" id="XP_001883558.1">
    <property type="nucleotide sequence ID" value="XM_001883523.1"/>
</dbReference>
<sequence length="205" mass="22469">MTKGNFKTFKAYSHSPFLGRILLLNSSTCATPSQRFMPSSSPAHFRASGTQVACSPGHMLGVHSENYEEEDELGSEGEDAGVLKARPVGVRNDEEAEKLRRQDLAIAQSLSLRAEGHEKVDTSMLEQPPLIHPIDDDDITTPAISPKLKPSRHPHTLPNGVRMRLPLGTIFFGVERMSHQAEKVGAPSLLSSDPRPLVIFNSPRL</sequence>
<dbReference type="Proteomes" id="UP000001194">
    <property type="component" value="Unassembled WGS sequence"/>
</dbReference>
<organism evidence="2">
    <name type="scientific">Laccaria bicolor (strain S238N-H82 / ATCC MYA-4686)</name>
    <name type="common">Bicoloured deceiver</name>
    <name type="synonym">Laccaria laccata var. bicolor</name>
    <dbReference type="NCBI Taxonomy" id="486041"/>
    <lineage>
        <taxon>Eukaryota</taxon>
        <taxon>Fungi</taxon>
        <taxon>Dikarya</taxon>
        <taxon>Basidiomycota</taxon>
        <taxon>Agaricomycotina</taxon>
        <taxon>Agaricomycetes</taxon>
        <taxon>Agaricomycetidae</taxon>
        <taxon>Agaricales</taxon>
        <taxon>Agaricineae</taxon>
        <taxon>Hydnangiaceae</taxon>
        <taxon>Laccaria</taxon>
    </lineage>
</organism>
<accession>B0DHR8</accession>
<proteinExistence type="predicted"/>
<dbReference type="KEGG" id="lbc:LACBIDRAFT_329349"/>
<dbReference type="GeneID" id="6079054"/>
<reference evidence="1 2" key="1">
    <citation type="journal article" date="2008" name="Nature">
        <title>The genome of Laccaria bicolor provides insights into mycorrhizal symbiosis.</title>
        <authorList>
            <person name="Martin F."/>
            <person name="Aerts A."/>
            <person name="Ahren D."/>
            <person name="Brun A."/>
            <person name="Danchin E.G.J."/>
            <person name="Duchaussoy F."/>
            <person name="Gibon J."/>
            <person name="Kohler A."/>
            <person name="Lindquist E."/>
            <person name="Pereda V."/>
            <person name="Salamov A."/>
            <person name="Shapiro H.J."/>
            <person name="Wuyts J."/>
            <person name="Blaudez D."/>
            <person name="Buee M."/>
            <person name="Brokstein P."/>
            <person name="Canbaeck B."/>
            <person name="Cohen D."/>
            <person name="Courty P.E."/>
            <person name="Coutinho P.M."/>
            <person name="Delaruelle C."/>
            <person name="Detter J.C."/>
            <person name="Deveau A."/>
            <person name="DiFazio S."/>
            <person name="Duplessis S."/>
            <person name="Fraissinet-Tachet L."/>
            <person name="Lucic E."/>
            <person name="Frey-Klett P."/>
            <person name="Fourrey C."/>
            <person name="Feussner I."/>
            <person name="Gay G."/>
            <person name="Grimwood J."/>
            <person name="Hoegger P.J."/>
            <person name="Jain P."/>
            <person name="Kilaru S."/>
            <person name="Labbe J."/>
            <person name="Lin Y.C."/>
            <person name="Legue V."/>
            <person name="Le Tacon F."/>
            <person name="Marmeisse R."/>
            <person name="Melayah D."/>
            <person name="Montanini B."/>
            <person name="Muratet M."/>
            <person name="Nehls U."/>
            <person name="Niculita-Hirzel H."/>
            <person name="Oudot-Le Secq M.P."/>
            <person name="Peter M."/>
            <person name="Quesneville H."/>
            <person name="Rajashekar B."/>
            <person name="Reich M."/>
            <person name="Rouhier N."/>
            <person name="Schmutz J."/>
            <person name="Yin T."/>
            <person name="Chalot M."/>
            <person name="Henrissat B."/>
            <person name="Kuees U."/>
            <person name="Lucas S."/>
            <person name="Van de Peer Y."/>
            <person name="Podila G.K."/>
            <person name="Polle A."/>
            <person name="Pukkila P.J."/>
            <person name="Richardson P.M."/>
            <person name="Rouze P."/>
            <person name="Sanders I.R."/>
            <person name="Stajich J.E."/>
            <person name="Tunlid A."/>
            <person name="Tuskan G."/>
            <person name="Grigoriev I.V."/>
        </authorList>
    </citation>
    <scope>NUCLEOTIDE SEQUENCE [LARGE SCALE GENOMIC DNA]</scope>
    <source>
        <strain evidence="2">S238N-H82 / ATCC MYA-4686</strain>
    </source>
</reference>
<dbReference type="AlphaFoldDB" id="B0DHR8"/>
<dbReference type="EMBL" id="DS547111">
    <property type="protein sequence ID" value="EDR05882.1"/>
    <property type="molecule type" value="Genomic_DNA"/>
</dbReference>
<keyword evidence="2" id="KW-1185">Reference proteome</keyword>
<dbReference type="OrthoDB" id="2534923at2759"/>
<dbReference type="InParanoid" id="B0DHR8"/>
<evidence type="ECO:0000313" key="1">
    <source>
        <dbReference type="EMBL" id="EDR05882.1"/>
    </source>
</evidence>
<gene>
    <name evidence="1" type="ORF">LACBIDRAFT_329349</name>
</gene>